<keyword evidence="3" id="KW-1185">Reference proteome</keyword>
<keyword evidence="1" id="KW-1133">Transmembrane helix</keyword>
<evidence type="ECO:0000313" key="2">
    <source>
        <dbReference type="EMBL" id="CAG5099963.1"/>
    </source>
</evidence>
<gene>
    <name evidence="2" type="ORF">OKIOD_LOCUS8333</name>
</gene>
<evidence type="ECO:0000256" key="1">
    <source>
        <dbReference type="SAM" id="Phobius"/>
    </source>
</evidence>
<sequence>MISFTQWSANRSECEIDCLVDEILMSMSKELCLEMEEKQREKQIKRERLNRITGFLLFSSTVAILNNFYQSQ</sequence>
<evidence type="ECO:0000313" key="3">
    <source>
        <dbReference type="Proteomes" id="UP001158576"/>
    </source>
</evidence>
<name>A0ABN7SH77_OIKDI</name>
<dbReference type="Proteomes" id="UP001158576">
    <property type="component" value="Chromosome XSR"/>
</dbReference>
<feature type="transmembrane region" description="Helical" evidence="1">
    <location>
        <begin position="49"/>
        <end position="69"/>
    </location>
</feature>
<keyword evidence="1" id="KW-0472">Membrane</keyword>
<keyword evidence="1" id="KW-0812">Transmembrane</keyword>
<organism evidence="2 3">
    <name type="scientific">Oikopleura dioica</name>
    <name type="common">Tunicate</name>
    <dbReference type="NCBI Taxonomy" id="34765"/>
    <lineage>
        <taxon>Eukaryota</taxon>
        <taxon>Metazoa</taxon>
        <taxon>Chordata</taxon>
        <taxon>Tunicata</taxon>
        <taxon>Appendicularia</taxon>
        <taxon>Copelata</taxon>
        <taxon>Oikopleuridae</taxon>
        <taxon>Oikopleura</taxon>
    </lineage>
</organism>
<accession>A0ABN7SH77</accession>
<dbReference type="EMBL" id="OU015569">
    <property type="protein sequence ID" value="CAG5099963.1"/>
    <property type="molecule type" value="Genomic_DNA"/>
</dbReference>
<protein>
    <submittedName>
        <fullName evidence="2">Oidioi.mRNA.OKI2018_I69.XSR.g16775.t1.cds</fullName>
    </submittedName>
</protein>
<proteinExistence type="predicted"/>
<reference evidence="2 3" key="1">
    <citation type="submission" date="2021-04" db="EMBL/GenBank/DDBJ databases">
        <authorList>
            <person name="Bliznina A."/>
        </authorList>
    </citation>
    <scope>NUCLEOTIDE SEQUENCE [LARGE SCALE GENOMIC DNA]</scope>
</reference>